<accession>A0ABY4WYR7</accession>
<evidence type="ECO:0000313" key="2">
    <source>
        <dbReference type="Proteomes" id="UP001056255"/>
    </source>
</evidence>
<dbReference type="EMBL" id="CP082275">
    <property type="protein sequence ID" value="USH04127.1"/>
    <property type="molecule type" value="Genomic_DNA"/>
</dbReference>
<keyword evidence="2" id="KW-1185">Reference proteome</keyword>
<reference evidence="1" key="1">
    <citation type="submission" date="2021-08" db="EMBL/GenBank/DDBJ databases">
        <authorList>
            <person name="Sakaguchi M."/>
            <person name="Kikuchi T."/>
            <person name="Urbanczyk H."/>
        </authorList>
    </citation>
    <scope>NUCLEOTIDE SEQUENCE</scope>
    <source>
        <strain evidence="1">020920N</strain>
    </source>
</reference>
<proteinExistence type="predicted"/>
<gene>
    <name evidence="1" type="ORF">K6Q96_09800</name>
</gene>
<sequence>MTGYFGSTDKQNDHVVSFDYTQFLCESSRQHWTFLEALTAQLCRFKRRQVESYEGFFPSEAFTLSVSHSLSSLYSDVSNVVTLVEEAKRQHIEALIVSLPYALDAAELDKIQRKTGALITQHEGDRDYLQVNL</sequence>
<dbReference type="Proteomes" id="UP001056255">
    <property type="component" value="Chromosome I"/>
</dbReference>
<protein>
    <submittedName>
        <fullName evidence="1">Uncharacterized protein</fullName>
    </submittedName>
</protein>
<evidence type="ECO:0000313" key="1">
    <source>
        <dbReference type="EMBL" id="USH04127.1"/>
    </source>
</evidence>
<name>A0ABY4WYR7_9GAMM</name>
<organism evidence="1 2">
    <name type="scientific">Grimontia kaedaensis</name>
    <dbReference type="NCBI Taxonomy" id="2872157"/>
    <lineage>
        <taxon>Bacteria</taxon>
        <taxon>Pseudomonadati</taxon>
        <taxon>Pseudomonadota</taxon>
        <taxon>Gammaproteobacteria</taxon>
        <taxon>Vibrionales</taxon>
        <taxon>Vibrionaceae</taxon>
        <taxon>Grimontia</taxon>
    </lineage>
</organism>